<reference evidence="1 2" key="1">
    <citation type="submission" date="2014-03" db="EMBL/GenBank/DDBJ databases">
        <title>Bradyrhizobium valentinum sp. nov., isolated from effective nodules of Lupinus mariae-josephae, a lupine endemic of basic-lime soils in Eastern Spain.</title>
        <authorList>
            <person name="Duran D."/>
            <person name="Rey L."/>
            <person name="Navarro A."/>
            <person name="Busquets A."/>
            <person name="Imperial J."/>
            <person name="Ruiz-Argueso T."/>
        </authorList>
    </citation>
    <scope>NUCLEOTIDE SEQUENCE [LARGE SCALE GENOMIC DNA]</scope>
    <source>
        <strain evidence="1 2">CCBAU 23086</strain>
    </source>
</reference>
<name>A0A0R3MT76_9BRAD</name>
<protein>
    <submittedName>
        <fullName evidence="1">Uncharacterized protein</fullName>
    </submittedName>
</protein>
<sequence>MISATIILALLHAPNGHDIHVNPREVTSMHAAIPGKKNELVTEGVRCVINLTDGRFVSVVETCDEVSRLFQTKRPP</sequence>
<accession>A0A0R3MT76</accession>
<dbReference type="AlphaFoldDB" id="A0A0R3MT76"/>
<dbReference type="EMBL" id="LLYB01000081">
    <property type="protein sequence ID" value="KRR21375.1"/>
    <property type="molecule type" value="Genomic_DNA"/>
</dbReference>
<comment type="caution">
    <text evidence="1">The sequence shown here is derived from an EMBL/GenBank/DDBJ whole genome shotgun (WGS) entry which is preliminary data.</text>
</comment>
<gene>
    <name evidence="1" type="ORF">CQ14_06915</name>
</gene>
<evidence type="ECO:0000313" key="2">
    <source>
        <dbReference type="Proteomes" id="UP000051660"/>
    </source>
</evidence>
<dbReference type="RefSeq" id="WP_057859833.1">
    <property type="nucleotide sequence ID" value="NZ_LLYB01000081.1"/>
</dbReference>
<dbReference type="Proteomes" id="UP000051660">
    <property type="component" value="Unassembled WGS sequence"/>
</dbReference>
<organism evidence="1 2">
    <name type="scientific">Bradyrhizobium lablabi</name>
    <dbReference type="NCBI Taxonomy" id="722472"/>
    <lineage>
        <taxon>Bacteria</taxon>
        <taxon>Pseudomonadati</taxon>
        <taxon>Pseudomonadota</taxon>
        <taxon>Alphaproteobacteria</taxon>
        <taxon>Hyphomicrobiales</taxon>
        <taxon>Nitrobacteraceae</taxon>
        <taxon>Bradyrhizobium</taxon>
    </lineage>
</organism>
<proteinExistence type="predicted"/>
<dbReference type="OrthoDB" id="9966788at2"/>
<evidence type="ECO:0000313" key="1">
    <source>
        <dbReference type="EMBL" id="KRR21375.1"/>
    </source>
</evidence>